<comment type="function">
    <text evidence="1">Component of the mitochondrial ribosome (mitoribosome), a dedicated translation machinery responsible for the synthesis of mitochondrial genome-encoded proteins, including at least some of the essential transmembrane subunits of the mitochondrial respiratory chain. The mitoribosomes are attached to the mitochondrial inner membrane and translation products are cotranslationally integrated into the membrane.</text>
</comment>
<dbReference type="GO" id="GO:0005737">
    <property type="term" value="C:cytoplasm"/>
    <property type="evidence" value="ECO:0007669"/>
    <property type="project" value="TreeGrafter"/>
</dbReference>
<dbReference type="Pfam" id="PF02777">
    <property type="entry name" value="Sod_Fe_C"/>
    <property type="match status" value="2"/>
</dbReference>
<reference evidence="4" key="1">
    <citation type="submission" date="2020-05" db="EMBL/GenBank/DDBJ databases">
        <title>Mycena genomes resolve the evolution of fungal bioluminescence.</title>
        <authorList>
            <person name="Tsai I.J."/>
        </authorList>
    </citation>
    <scope>NUCLEOTIDE SEQUENCE</scope>
    <source>
        <strain evidence="4">110903Hualien_Pintung</strain>
    </source>
</reference>
<dbReference type="InterPro" id="IPR036314">
    <property type="entry name" value="SOD_C_sf"/>
</dbReference>
<dbReference type="SUPFAM" id="SSF54719">
    <property type="entry name" value="Fe,Mn superoxide dismutase (SOD), C-terminal domain"/>
    <property type="match status" value="2"/>
</dbReference>
<feature type="compositionally biased region" description="Acidic residues" evidence="2">
    <location>
        <begin position="318"/>
        <end position="329"/>
    </location>
</feature>
<accession>A0A8H6TAY2</accession>
<feature type="domain" description="Manganese/iron superoxide dismutase C-terminal" evidence="3">
    <location>
        <begin position="126"/>
        <end position="175"/>
    </location>
</feature>
<keyword evidence="5" id="KW-1185">Reference proteome</keyword>
<dbReference type="GO" id="GO:0004784">
    <property type="term" value="F:superoxide dismutase activity"/>
    <property type="evidence" value="ECO:0007669"/>
    <property type="project" value="InterPro"/>
</dbReference>
<proteinExistence type="predicted"/>
<evidence type="ECO:0000313" key="4">
    <source>
        <dbReference type="EMBL" id="KAF7313507.1"/>
    </source>
</evidence>
<dbReference type="Proteomes" id="UP000613580">
    <property type="component" value="Unassembled WGS sequence"/>
</dbReference>
<comment type="caution">
    <text evidence="4">The sequence shown here is derived from an EMBL/GenBank/DDBJ whole genome shotgun (WGS) entry which is preliminary data.</text>
</comment>
<dbReference type="PANTHER" id="PTHR43595:SF2">
    <property type="entry name" value="SMALL RIBOSOMAL SUBUNIT PROTEIN MS42"/>
    <property type="match status" value="1"/>
</dbReference>
<dbReference type="GO" id="GO:0046872">
    <property type="term" value="F:metal ion binding"/>
    <property type="evidence" value="ECO:0007669"/>
    <property type="project" value="InterPro"/>
</dbReference>
<dbReference type="EMBL" id="JACAZE010000006">
    <property type="protein sequence ID" value="KAF7313507.1"/>
    <property type="molecule type" value="Genomic_DNA"/>
</dbReference>
<feature type="region of interest" description="Disordered" evidence="2">
    <location>
        <begin position="248"/>
        <end position="273"/>
    </location>
</feature>
<evidence type="ECO:0000259" key="3">
    <source>
        <dbReference type="Pfam" id="PF02777"/>
    </source>
</evidence>
<protein>
    <submittedName>
        <fullName evidence="4">Manganese superoxide dismutase</fullName>
    </submittedName>
</protein>
<evidence type="ECO:0000313" key="5">
    <source>
        <dbReference type="Proteomes" id="UP000613580"/>
    </source>
</evidence>
<dbReference type="AlphaFoldDB" id="A0A8H6TAY2"/>
<dbReference type="Gene3D" id="3.55.40.20">
    <property type="entry name" value="Iron/manganese superoxide dismutase, C-terminal domain"/>
    <property type="match status" value="2"/>
</dbReference>
<feature type="compositionally biased region" description="Polar residues" evidence="2">
    <location>
        <begin position="260"/>
        <end position="269"/>
    </location>
</feature>
<feature type="region of interest" description="Disordered" evidence="2">
    <location>
        <begin position="281"/>
        <end position="300"/>
    </location>
</feature>
<feature type="domain" description="Manganese/iron superoxide dismutase C-terminal" evidence="3">
    <location>
        <begin position="369"/>
        <end position="417"/>
    </location>
</feature>
<gene>
    <name evidence="4" type="ORF">HMN09_00506600</name>
</gene>
<feature type="compositionally biased region" description="Polar residues" evidence="2">
    <location>
        <begin position="351"/>
        <end position="365"/>
    </location>
</feature>
<dbReference type="OrthoDB" id="275227at2759"/>
<feature type="region of interest" description="Disordered" evidence="2">
    <location>
        <begin position="309"/>
        <end position="365"/>
    </location>
</feature>
<dbReference type="PANTHER" id="PTHR43595">
    <property type="entry name" value="37S RIBOSOMAL PROTEIN S26, MITOCHONDRIAL"/>
    <property type="match status" value="1"/>
</dbReference>
<organism evidence="4 5">
    <name type="scientific">Mycena chlorophos</name>
    <name type="common">Agaric fungus</name>
    <name type="synonym">Agaricus chlorophos</name>
    <dbReference type="NCBI Taxonomy" id="658473"/>
    <lineage>
        <taxon>Eukaryota</taxon>
        <taxon>Fungi</taxon>
        <taxon>Dikarya</taxon>
        <taxon>Basidiomycota</taxon>
        <taxon>Agaricomycotina</taxon>
        <taxon>Agaricomycetes</taxon>
        <taxon>Agaricomycetidae</taxon>
        <taxon>Agaricales</taxon>
        <taxon>Marasmiineae</taxon>
        <taxon>Mycenaceae</taxon>
        <taxon>Mycena</taxon>
    </lineage>
</organism>
<dbReference type="SUPFAM" id="SSF46609">
    <property type="entry name" value="Fe,Mn superoxide dismutase (SOD), N-terminal domain"/>
    <property type="match status" value="1"/>
</dbReference>
<evidence type="ECO:0000256" key="2">
    <source>
        <dbReference type="SAM" id="MobiDB-lite"/>
    </source>
</evidence>
<sequence length="426" mass="47265">MSLLWRPLLRARRCIPKGARGVTGQFDHLPLPLPYDIAHGLGKFLPPPALETVAVEYQLGLLTRLTDEVRHSEEEGLSVTQTVISTAPYRHKTLAFNYASLALNNSFFLGRLTPDPEASHENCISASLASQLRTDHGGLDQFKSAFSSAAMGIFTSGYVWFVTDKQGSTSIIPTFGPGTLLVRSRTYMAEDHPTLWHRQTPISPYNWDRGRSFMEKYMPGWEGPVPAHLQAELESALEVDEVPRTLTPEEGVQEMVSDSGLESGTSSTLAPEDGVEDVVADSELEDGTPSSAPAPGAYQKRFMHTSAVARQQERDRYENDDEYDPDDDSQDRLPNVGQFSVQPSGIFANPSRKSPLQASQPAPTNTSAALHAGEVLYPLFCISVHEHAWLSAGYGVWGKEAWLREFWSVVNWREVSEEYERLRNAN</sequence>
<name>A0A8H6TAY2_MYCCL</name>
<dbReference type="InterPro" id="IPR019832">
    <property type="entry name" value="Mn/Fe_SOD_C"/>
</dbReference>
<dbReference type="InterPro" id="IPR036324">
    <property type="entry name" value="Mn/Fe_SOD_N_sf"/>
</dbReference>
<evidence type="ECO:0000256" key="1">
    <source>
        <dbReference type="ARBA" id="ARBA00037226"/>
    </source>
</evidence>